<reference evidence="3" key="1">
    <citation type="submission" date="2016-04" db="EMBL/GenBank/DDBJ databases">
        <authorList>
            <person name="Chen L."/>
            <person name="Zhuang W."/>
            <person name="Wang G."/>
        </authorList>
    </citation>
    <scope>NUCLEOTIDE SEQUENCE [LARGE SCALE GENOMIC DNA]</scope>
    <source>
        <strain evidence="3">208</strain>
    </source>
</reference>
<evidence type="ECO:0000256" key="1">
    <source>
        <dbReference type="SAM" id="Phobius"/>
    </source>
</evidence>
<dbReference type="OrthoDB" id="676313at2"/>
<dbReference type="EMBL" id="LWBP01000243">
    <property type="protein sequence ID" value="OQP46756.1"/>
    <property type="molecule type" value="Genomic_DNA"/>
</dbReference>
<keyword evidence="3" id="KW-1185">Reference proteome</keyword>
<keyword evidence="1" id="KW-0472">Membrane</keyword>
<name>A0A1V9EKW2_9BACT</name>
<organism evidence="2 3">
    <name type="scientific">Niastella populi</name>
    <dbReference type="NCBI Taxonomy" id="550983"/>
    <lineage>
        <taxon>Bacteria</taxon>
        <taxon>Pseudomonadati</taxon>
        <taxon>Bacteroidota</taxon>
        <taxon>Chitinophagia</taxon>
        <taxon>Chitinophagales</taxon>
        <taxon>Chitinophagaceae</taxon>
        <taxon>Niastella</taxon>
    </lineage>
</organism>
<gene>
    <name evidence="2" type="ORF">A4R26_08580</name>
</gene>
<dbReference type="Proteomes" id="UP000192276">
    <property type="component" value="Unassembled WGS sequence"/>
</dbReference>
<evidence type="ECO:0000313" key="3">
    <source>
        <dbReference type="Proteomes" id="UP000192276"/>
    </source>
</evidence>
<proteinExistence type="predicted"/>
<keyword evidence="1" id="KW-1133">Transmembrane helix</keyword>
<dbReference type="AlphaFoldDB" id="A0A1V9EKW2"/>
<sequence>MASEFDYEEKKQRAYVNRRAIMDLGMGLLYSGMAVVMFFAQKFGLGEVFSVPFNYIFGGLCLLYGGFRIYRGIKRDYLR</sequence>
<evidence type="ECO:0008006" key="4">
    <source>
        <dbReference type="Google" id="ProtNLM"/>
    </source>
</evidence>
<comment type="caution">
    <text evidence="2">The sequence shown here is derived from an EMBL/GenBank/DDBJ whole genome shotgun (WGS) entry which is preliminary data.</text>
</comment>
<feature type="transmembrane region" description="Helical" evidence="1">
    <location>
        <begin position="52"/>
        <end position="70"/>
    </location>
</feature>
<keyword evidence="1" id="KW-0812">Transmembrane</keyword>
<dbReference type="RefSeq" id="WP_081170952.1">
    <property type="nucleotide sequence ID" value="NZ_LWBP01000243.1"/>
</dbReference>
<evidence type="ECO:0000313" key="2">
    <source>
        <dbReference type="EMBL" id="OQP46756.1"/>
    </source>
</evidence>
<protein>
    <recommendedName>
        <fullName evidence="4">DUF3098 domain-containing protein</fullName>
    </recommendedName>
</protein>
<accession>A0A1V9EKW2</accession>
<feature type="transmembrane region" description="Helical" evidence="1">
    <location>
        <begin position="20"/>
        <end position="40"/>
    </location>
</feature>
<dbReference type="STRING" id="550983.A4R26_08580"/>